<evidence type="ECO:0000313" key="1">
    <source>
        <dbReference type="EMBL" id="CUI17336.1"/>
    </source>
</evidence>
<reference evidence="2" key="1">
    <citation type="submission" date="2015-09" db="EMBL/GenBank/DDBJ databases">
        <authorList>
            <person name="Bertelli C."/>
        </authorList>
    </citation>
    <scope>NUCLEOTIDE SEQUENCE [LARGE SCALE GENOMIC DNA]</scope>
    <source>
        <strain evidence="2">KNic</strain>
    </source>
</reference>
<dbReference type="KEGG" id="pnl:PNK_1729"/>
<protein>
    <submittedName>
        <fullName evidence="1">Uncharacterized protein</fullName>
    </submittedName>
</protein>
<dbReference type="AlphaFoldDB" id="A0A0U5JBU2"/>
<accession>A0A0U5JBU2</accession>
<dbReference type="Proteomes" id="UP000069902">
    <property type="component" value="Chromosome cPNK"/>
</dbReference>
<proteinExistence type="predicted"/>
<keyword evidence="2" id="KW-1185">Reference proteome</keyword>
<name>A0A0U5JBU2_9BACT</name>
<evidence type="ECO:0000313" key="2">
    <source>
        <dbReference type="Proteomes" id="UP000069902"/>
    </source>
</evidence>
<gene>
    <name evidence="1" type="ORF">PNK_1729</name>
</gene>
<sequence>MCFATPFQNMDLRNGTGAFYAAFLEFSIFSSNDMLASFF</sequence>
<dbReference type="PATRIC" id="fig|389348.3.peg.1943"/>
<dbReference type="InParanoid" id="A0A0U5JBU2"/>
<dbReference type="EMBL" id="LN879502">
    <property type="protein sequence ID" value="CUI17336.1"/>
    <property type="molecule type" value="Genomic_DNA"/>
</dbReference>
<organism evidence="1 2">
    <name type="scientific">Candidatus Protochlamydia naegleriophila</name>
    <dbReference type="NCBI Taxonomy" id="389348"/>
    <lineage>
        <taxon>Bacteria</taxon>
        <taxon>Pseudomonadati</taxon>
        <taxon>Chlamydiota</taxon>
        <taxon>Chlamydiia</taxon>
        <taxon>Parachlamydiales</taxon>
        <taxon>Parachlamydiaceae</taxon>
        <taxon>Candidatus Protochlamydia</taxon>
    </lineage>
</organism>